<keyword evidence="6" id="KW-1185">Reference proteome</keyword>
<dbReference type="OrthoDB" id="5244943at2759"/>
<protein>
    <recommendedName>
        <fullName evidence="4">Chitin-binding type-1 domain-containing protein</fullName>
    </recommendedName>
</protein>
<accession>A0A9P4T3K8</accession>
<feature type="domain" description="Chitin-binding type-1" evidence="4">
    <location>
        <begin position="23"/>
        <end position="72"/>
    </location>
</feature>
<evidence type="ECO:0000313" key="5">
    <source>
        <dbReference type="EMBL" id="KAF2993853.1"/>
    </source>
</evidence>
<reference evidence="5" key="1">
    <citation type="submission" date="2019-04" db="EMBL/GenBank/DDBJ databases">
        <title>Sequencing of skin fungus with MAO and IRED activity.</title>
        <authorList>
            <person name="Marsaioli A.J."/>
            <person name="Bonatto J.M.C."/>
            <person name="Reis Junior O."/>
        </authorList>
    </citation>
    <scope>NUCLEOTIDE SEQUENCE</scope>
    <source>
        <strain evidence="5">30M1</strain>
    </source>
</reference>
<dbReference type="InterPro" id="IPR036861">
    <property type="entry name" value="Endochitinase-like_sf"/>
</dbReference>
<dbReference type="PROSITE" id="PS50941">
    <property type="entry name" value="CHIT_BIND_I_2"/>
    <property type="match status" value="1"/>
</dbReference>
<evidence type="ECO:0000256" key="2">
    <source>
        <dbReference type="PROSITE-ProRule" id="PRU00261"/>
    </source>
</evidence>
<dbReference type="SMART" id="SM00270">
    <property type="entry name" value="ChtBD1"/>
    <property type="match status" value="1"/>
</dbReference>
<evidence type="ECO:0000259" key="4">
    <source>
        <dbReference type="PROSITE" id="PS50941"/>
    </source>
</evidence>
<feature type="chain" id="PRO_5040371199" description="Chitin-binding type-1 domain-containing protein" evidence="3">
    <location>
        <begin position="18"/>
        <end position="428"/>
    </location>
</feature>
<dbReference type="SUPFAM" id="SSF49785">
    <property type="entry name" value="Galactose-binding domain-like"/>
    <property type="match status" value="1"/>
</dbReference>
<dbReference type="Proteomes" id="UP000801428">
    <property type="component" value="Unassembled WGS sequence"/>
</dbReference>
<dbReference type="AlphaFoldDB" id="A0A9P4T3K8"/>
<feature type="disulfide bond" evidence="2">
    <location>
        <begin position="43"/>
        <end position="57"/>
    </location>
</feature>
<dbReference type="Gene3D" id="2.60.120.260">
    <property type="entry name" value="Galactose-binding domain-like"/>
    <property type="match status" value="1"/>
</dbReference>
<sequence>MLPKPIVALGLLQLVAASSVSKDARCGREFGGQTCQGSIWGNCCSRYGYCGRTEDYCNVAKMCQSNFGTCNGQYPANPTTMKTTATKQNTGLPQSLCTTATVTKDPVTVTKVGSTITKFSSTTTTVTKDPITITRDSPIVTKPEVTVTGSGITITVTLPGEDVTITVPVTQTQAASTISLPPLTVTLPAVTIPAETVTATLPASTVTLPAVTESLPAVTLPAVTETLPAVTKTLPAIIETLPAVTETLSAVTETLPATTVTLPADTVTETVTQTTAASCPTGNSIINGGFDNPLPGTWVALTSGDADVSRVAVAGGFAARGRINTSNANLPQRIEQAVSICSGVNYQVGFLARRTTSAGTVSAVLYVDDTPLAGGTVTSTAFTTVASVNGGTFLSVRNTALVRIEFTYSGGFGSAKEVQIDDVFLTPV</sequence>
<dbReference type="Pfam" id="PF00187">
    <property type="entry name" value="Chitin_bind_1"/>
    <property type="match status" value="1"/>
</dbReference>
<name>A0A9P4T3K8_CURKU</name>
<proteinExistence type="predicted"/>
<comment type="caution">
    <text evidence="5">The sequence shown here is derived from an EMBL/GenBank/DDBJ whole genome shotgun (WGS) entry which is preliminary data.</text>
</comment>
<dbReference type="GO" id="GO:0008061">
    <property type="term" value="F:chitin binding"/>
    <property type="evidence" value="ECO:0007669"/>
    <property type="project" value="UniProtKB-UniRule"/>
</dbReference>
<keyword evidence="1 2" id="KW-0147">Chitin-binding</keyword>
<gene>
    <name evidence="5" type="ORF">E8E13_000288</name>
</gene>
<dbReference type="InterPro" id="IPR001002">
    <property type="entry name" value="Chitin-bd_1"/>
</dbReference>
<dbReference type="EMBL" id="SWKU01000046">
    <property type="protein sequence ID" value="KAF2993853.1"/>
    <property type="molecule type" value="Genomic_DNA"/>
</dbReference>
<organism evidence="5 6">
    <name type="scientific">Curvularia kusanoi</name>
    <name type="common">Cochliobolus kusanoi</name>
    <dbReference type="NCBI Taxonomy" id="90978"/>
    <lineage>
        <taxon>Eukaryota</taxon>
        <taxon>Fungi</taxon>
        <taxon>Dikarya</taxon>
        <taxon>Ascomycota</taxon>
        <taxon>Pezizomycotina</taxon>
        <taxon>Dothideomycetes</taxon>
        <taxon>Pleosporomycetidae</taxon>
        <taxon>Pleosporales</taxon>
        <taxon>Pleosporineae</taxon>
        <taxon>Pleosporaceae</taxon>
        <taxon>Curvularia</taxon>
    </lineage>
</organism>
<dbReference type="Gene3D" id="3.30.60.10">
    <property type="entry name" value="Endochitinase-like"/>
    <property type="match status" value="1"/>
</dbReference>
<dbReference type="SUPFAM" id="SSF57016">
    <property type="entry name" value="Plant lectins/antimicrobial peptides"/>
    <property type="match status" value="1"/>
</dbReference>
<comment type="caution">
    <text evidence="2">Lacks conserved residue(s) required for the propagation of feature annotation.</text>
</comment>
<dbReference type="CDD" id="cd11618">
    <property type="entry name" value="ChtBD1_1"/>
    <property type="match status" value="1"/>
</dbReference>
<evidence type="ECO:0000256" key="1">
    <source>
        <dbReference type="ARBA" id="ARBA00022669"/>
    </source>
</evidence>
<keyword evidence="2" id="KW-1015">Disulfide bond</keyword>
<evidence type="ECO:0000256" key="3">
    <source>
        <dbReference type="SAM" id="SignalP"/>
    </source>
</evidence>
<feature type="signal peptide" evidence="3">
    <location>
        <begin position="1"/>
        <end position="17"/>
    </location>
</feature>
<dbReference type="InterPro" id="IPR008979">
    <property type="entry name" value="Galactose-bd-like_sf"/>
</dbReference>
<evidence type="ECO:0000313" key="6">
    <source>
        <dbReference type="Proteomes" id="UP000801428"/>
    </source>
</evidence>
<keyword evidence="3" id="KW-0732">Signal</keyword>